<gene>
    <name evidence="3" type="ORF">CUNI_LOCUS16688</name>
</gene>
<dbReference type="SMART" id="SM00256">
    <property type="entry name" value="FBOX"/>
    <property type="match status" value="1"/>
</dbReference>
<accession>A0A8S3ZTC2</accession>
<dbReference type="SUPFAM" id="SSF81383">
    <property type="entry name" value="F-box domain"/>
    <property type="match status" value="1"/>
</dbReference>
<dbReference type="Gene3D" id="3.80.10.10">
    <property type="entry name" value="Ribonuclease Inhibitor"/>
    <property type="match status" value="1"/>
</dbReference>
<dbReference type="OrthoDB" id="3219396at2759"/>
<dbReference type="GO" id="GO:0031146">
    <property type="term" value="P:SCF-dependent proteasomal ubiquitin-dependent protein catabolic process"/>
    <property type="evidence" value="ECO:0007669"/>
    <property type="project" value="TreeGrafter"/>
</dbReference>
<dbReference type="Pfam" id="PF12937">
    <property type="entry name" value="F-box-like"/>
    <property type="match status" value="1"/>
</dbReference>
<name>A0A8S3ZTC2_9EUPU</name>
<dbReference type="PANTHER" id="PTHR13318:SF95">
    <property type="entry name" value="F-BOX PROTEIN YLR352W"/>
    <property type="match status" value="1"/>
</dbReference>
<proteinExistence type="predicted"/>
<dbReference type="InterPro" id="IPR032675">
    <property type="entry name" value="LRR_dom_sf"/>
</dbReference>
<protein>
    <recommendedName>
        <fullName evidence="2">F-box domain-containing protein</fullName>
    </recommendedName>
</protein>
<dbReference type="Gene3D" id="1.20.1280.50">
    <property type="match status" value="1"/>
</dbReference>
<dbReference type="GO" id="GO:0019005">
    <property type="term" value="C:SCF ubiquitin ligase complex"/>
    <property type="evidence" value="ECO:0007669"/>
    <property type="project" value="TreeGrafter"/>
</dbReference>
<reference evidence="3" key="1">
    <citation type="submission" date="2021-04" db="EMBL/GenBank/DDBJ databases">
        <authorList>
            <consortium name="Molecular Ecology Group"/>
        </authorList>
    </citation>
    <scope>NUCLEOTIDE SEQUENCE</scope>
</reference>
<dbReference type="AlphaFoldDB" id="A0A8S3ZTC2"/>
<keyword evidence="4" id="KW-1185">Reference proteome</keyword>
<organism evidence="3 4">
    <name type="scientific">Candidula unifasciata</name>
    <dbReference type="NCBI Taxonomy" id="100452"/>
    <lineage>
        <taxon>Eukaryota</taxon>
        <taxon>Metazoa</taxon>
        <taxon>Spiralia</taxon>
        <taxon>Lophotrochozoa</taxon>
        <taxon>Mollusca</taxon>
        <taxon>Gastropoda</taxon>
        <taxon>Heterobranchia</taxon>
        <taxon>Euthyneura</taxon>
        <taxon>Panpulmonata</taxon>
        <taxon>Eupulmonata</taxon>
        <taxon>Stylommatophora</taxon>
        <taxon>Helicina</taxon>
        <taxon>Helicoidea</taxon>
        <taxon>Geomitridae</taxon>
        <taxon>Candidula</taxon>
    </lineage>
</organism>
<evidence type="ECO:0000313" key="3">
    <source>
        <dbReference type="EMBL" id="CAG5131130.1"/>
    </source>
</evidence>
<sequence>MSFAKLPDEKILMEIMQYLPMRDRCRARRVCKEWYRILYDKCLGRHADLLEFPIDLKTMWKLVRYHFCQCLLTLKIRGFASADGSSNEKPSVSMALLRELTIRCPNLQLLNFTECKTSTVSVERLPPSITCLEMVNSRWQLRWLHGTQMYLPKLQYLNLDKTLCVDNYDLQDIAGFRNLKYLSLNNCYCIGSLGVRIIAVSLLDLEVLNLTCVSIDDLTVHYIALHLKKLKELCLCSCRSLTDRAVTSIAQGLPVLNKLDISYCPHITMRGLESLFFSKLSVLIIQHLDKWSEEEIQNLRSGFPENFILEAFDLLAYFNTAYFNILPHI</sequence>
<dbReference type="PANTHER" id="PTHR13318">
    <property type="entry name" value="PARTNER OF PAIRED, ISOFORM B-RELATED"/>
    <property type="match status" value="1"/>
</dbReference>
<dbReference type="SMART" id="SM00367">
    <property type="entry name" value="LRR_CC"/>
    <property type="match status" value="3"/>
</dbReference>
<evidence type="ECO:0000259" key="2">
    <source>
        <dbReference type="SMART" id="SM00256"/>
    </source>
</evidence>
<comment type="caution">
    <text evidence="3">The sequence shown here is derived from an EMBL/GenBank/DDBJ whole genome shotgun (WGS) entry which is preliminary data.</text>
</comment>
<dbReference type="Proteomes" id="UP000678393">
    <property type="component" value="Unassembled WGS sequence"/>
</dbReference>
<dbReference type="InterPro" id="IPR036047">
    <property type="entry name" value="F-box-like_dom_sf"/>
</dbReference>
<dbReference type="SUPFAM" id="SSF52047">
    <property type="entry name" value="RNI-like"/>
    <property type="match status" value="1"/>
</dbReference>
<evidence type="ECO:0000313" key="4">
    <source>
        <dbReference type="Proteomes" id="UP000678393"/>
    </source>
</evidence>
<dbReference type="InterPro" id="IPR001810">
    <property type="entry name" value="F-box_dom"/>
</dbReference>
<evidence type="ECO:0000256" key="1">
    <source>
        <dbReference type="ARBA" id="ARBA00022786"/>
    </source>
</evidence>
<keyword evidence="1" id="KW-0833">Ubl conjugation pathway</keyword>
<feature type="domain" description="F-box" evidence="2">
    <location>
        <begin position="6"/>
        <end position="47"/>
    </location>
</feature>
<dbReference type="EMBL" id="CAJHNH020004487">
    <property type="protein sequence ID" value="CAG5131130.1"/>
    <property type="molecule type" value="Genomic_DNA"/>
</dbReference>
<dbReference type="InterPro" id="IPR006553">
    <property type="entry name" value="Leu-rich_rpt_Cys-con_subtyp"/>
</dbReference>